<dbReference type="Proteomes" id="UP000597444">
    <property type="component" value="Unassembled WGS sequence"/>
</dbReference>
<reference evidence="2" key="1">
    <citation type="submission" date="2020-10" db="EMBL/GenBank/DDBJ databases">
        <title>Taxonomic study of unclassified bacteria belonging to the class Ktedonobacteria.</title>
        <authorList>
            <person name="Yabe S."/>
            <person name="Wang C.M."/>
            <person name="Zheng Y."/>
            <person name="Sakai Y."/>
            <person name="Cavaletti L."/>
            <person name="Monciardini P."/>
            <person name="Donadio S."/>
        </authorList>
    </citation>
    <scope>NUCLEOTIDE SEQUENCE</scope>
    <source>
        <strain evidence="2">ID150040</strain>
    </source>
</reference>
<evidence type="ECO:0000313" key="3">
    <source>
        <dbReference type="Proteomes" id="UP000597444"/>
    </source>
</evidence>
<sequence length="189" mass="20804">MQIQVSLSLEINANATFPEMEAQIQEAGHRWMREALAKTVRAWEGMRPLCRRCGGSVKTEGTILTLFGKVQLIRRRFRCQSCHHRFCPSGELLQGLQLCRITAALREAAILVGASWPYRHAAATLQRLSGAEISAEEIRLLTNEQGKLAARRQREQAEECVPSAPVAPDDPAPAALTSAVARGERAAGY</sequence>
<name>A0A8J3MWM6_9CHLR</name>
<protein>
    <recommendedName>
        <fullName evidence="4">Transposase</fullName>
    </recommendedName>
</protein>
<feature type="compositionally biased region" description="Low complexity" evidence="1">
    <location>
        <begin position="161"/>
        <end position="174"/>
    </location>
</feature>
<dbReference type="AlphaFoldDB" id="A0A8J3MWM6"/>
<evidence type="ECO:0000313" key="2">
    <source>
        <dbReference type="EMBL" id="GHO90009.1"/>
    </source>
</evidence>
<gene>
    <name evidence="2" type="ORF">KSF_000570</name>
</gene>
<evidence type="ECO:0000256" key="1">
    <source>
        <dbReference type="SAM" id="MobiDB-lite"/>
    </source>
</evidence>
<dbReference type="EMBL" id="BNJK01000001">
    <property type="protein sequence ID" value="GHO90009.1"/>
    <property type="molecule type" value="Genomic_DNA"/>
</dbReference>
<proteinExistence type="predicted"/>
<dbReference type="RefSeq" id="WP_220201017.1">
    <property type="nucleotide sequence ID" value="NZ_BNJK01000001.1"/>
</dbReference>
<organism evidence="2 3">
    <name type="scientific">Reticulibacter mediterranei</name>
    <dbReference type="NCBI Taxonomy" id="2778369"/>
    <lineage>
        <taxon>Bacteria</taxon>
        <taxon>Bacillati</taxon>
        <taxon>Chloroflexota</taxon>
        <taxon>Ktedonobacteria</taxon>
        <taxon>Ktedonobacterales</taxon>
        <taxon>Reticulibacteraceae</taxon>
        <taxon>Reticulibacter</taxon>
    </lineage>
</organism>
<evidence type="ECO:0008006" key="4">
    <source>
        <dbReference type="Google" id="ProtNLM"/>
    </source>
</evidence>
<accession>A0A8J3MWM6</accession>
<comment type="caution">
    <text evidence="2">The sequence shown here is derived from an EMBL/GenBank/DDBJ whole genome shotgun (WGS) entry which is preliminary data.</text>
</comment>
<keyword evidence="3" id="KW-1185">Reference proteome</keyword>
<feature type="region of interest" description="Disordered" evidence="1">
    <location>
        <begin position="152"/>
        <end position="174"/>
    </location>
</feature>